<proteinExistence type="predicted"/>
<dbReference type="OrthoDB" id="2788229at2759"/>
<dbReference type="Proteomes" id="UP001063166">
    <property type="component" value="Unassembled WGS sequence"/>
</dbReference>
<organism evidence="1 2">
    <name type="scientific">Lyophyllum shimeji</name>
    <name type="common">Hon-shimeji</name>
    <name type="synonym">Tricholoma shimeji</name>
    <dbReference type="NCBI Taxonomy" id="47721"/>
    <lineage>
        <taxon>Eukaryota</taxon>
        <taxon>Fungi</taxon>
        <taxon>Dikarya</taxon>
        <taxon>Basidiomycota</taxon>
        <taxon>Agaricomycotina</taxon>
        <taxon>Agaricomycetes</taxon>
        <taxon>Agaricomycetidae</taxon>
        <taxon>Agaricales</taxon>
        <taxon>Tricholomatineae</taxon>
        <taxon>Lyophyllaceae</taxon>
        <taxon>Lyophyllum</taxon>
    </lineage>
</organism>
<dbReference type="Gene3D" id="3.80.10.10">
    <property type="entry name" value="Ribonuclease Inhibitor"/>
    <property type="match status" value="1"/>
</dbReference>
<dbReference type="CDD" id="cd09917">
    <property type="entry name" value="F-box_SF"/>
    <property type="match status" value="1"/>
</dbReference>
<evidence type="ECO:0008006" key="3">
    <source>
        <dbReference type="Google" id="ProtNLM"/>
    </source>
</evidence>
<comment type="caution">
    <text evidence="1">The sequence shown here is derived from an EMBL/GenBank/DDBJ whole genome shotgun (WGS) entry which is preliminary data.</text>
</comment>
<dbReference type="AlphaFoldDB" id="A0A9P3Q064"/>
<keyword evidence="2" id="KW-1185">Reference proteome</keyword>
<sequence>MHGAMLPHELIDIIIDHLHDDRVALANCSMVCKAWLASSRFHLFSDILLSPRYCDDILSLPPPSIYTVPARRLMLTDKDFLPPGIEKFSSVRAFYLRASSPDADMLSRIPVIFPRITTLELNCVAFDSLGDLIQLVCSPPCLETLSLFMCTWKQEWEQPPANIHLSPRLHTLNILTINVHLLLDWLTSLPSLPPLTTLRIYSISEPDIPLLGDMLRTLGASLQHLTLDLRDHDRADLLPDHIDIGHNTNLRSFTLINGWPKLLYRLLAHRTRENAKLREATLTMYEGKANIPNLDLLDWGELDRLITSWSQPASSPHQPTSDASVKDGVGVSVTLILRVYAHALVSSVNQEMVERRFMPLCGAKGIVKYVSERERVLRVRERLKGPVETCGVGEVEVKAEVWCREHKGAEFAGVLEGTNVWHASSKAVQAEWAEESGCAADPEGRENRADPKNTVWLAAAEQSRRSVLG</sequence>
<name>A0A9P3Q064_LYOSH</name>
<protein>
    <recommendedName>
        <fullName evidence="3">F-box domain-containing protein</fullName>
    </recommendedName>
</protein>
<evidence type="ECO:0000313" key="1">
    <source>
        <dbReference type="EMBL" id="GLB44326.1"/>
    </source>
</evidence>
<accession>A0A9P3Q064</accession>
<dbReference type="InterPro" id="IPR032675">
    <property type="entry name" value="LRR_dom_sf"/>
</dbReference>
<dbReference type="EMBL" id="BRPK01000016">
    <property type="protein sequence ID" value="GLB44326.1"/>
    <property type="molecule type" value="Genomic_DNA"/>
</dbReference>
<reference evidence="1" key="1">
    <citation type="submission" date="2022-07" db="EMBL/GenBank/DDBJ databases">
        <title>The genome of Lyophyllum shimeji provides insight into the initial evolution of ectomycorrhizal fungal genome.</title>
        <authorList>
            <person name="Kobayashi Y."/>
            <person name="Shibata T."/>
            <person name="Hirakawa H."/>
            <person name="Shigenobu S."/>
            <person name="Nishiyama T."/>
            <person name="Yamada A."/>
            <person name="Hasebe M."/>
            <person name="Kawaguchi M."/>
        </authorList>
    </citation>
    <scope>NUCLEOTIDE SEQUENCE</scope>
    <source>
        <strain evidence="1">AT787</strain>
    </source>
</reference>
<evidence type="ECO:0000313" key="2">
    <source>
        <dbReference type="Proteomes" id="UP001063166"/>
    </source>
</evidence>
<dbReference type="SUPFAM" id="SSF52047">
    <property type="entry name" value="RNI-like"/>
    <property type="match status" value="1"/>
</dbReference>
<gene>
    <name evidence="1" type="ORF">LshimejAT787_1602560</name>
</gene>